<organism evidence="7 8">
    <name type="scientific">Haloferax mucosum ATCC BAA-1512</name>
    <dbReference type="NCBI Taxonomy" id="662479"/>
    <lineage>
        <taxon>Archaea</taxon>
        <taxon>Methanobacteriati</taxon>
        <taxon>Methanobacteriota</taxon>
        <taxon>Stenosarchaea group</taxon>
        <taxon>Halobacteria</taxon>
        <taxon>Halobacteriales</taxon>
        <taxon>Haloferacaceae</taxon>
        <taxon>Haloferax</taxon>
    </lineage>
</organism>
<reference evidence="7 8" key="1">
    <citation type="journal article" date="2014" name="PLoS Genet.">
        <title>Phylogenetically driven sequencing of extremely halophilic archaea reveals strategies for static and dynamic osmo-response.</title>
        <authorList>
            <person name="Becker E.A."/>
            <person name="Seitzer P.M."/>
            <person name="Tritt A."/>
            <person name="Larsen D."/>
            <person name="Krusor M."/>
            <person name="Yao A.I."/>
            <person name="Wu D."/>
            <person name="Madern D."/>
            <person name="Eisen J.A."/>
            <person name="Darling A.E."/>
            <person name="Facciotti M.T."/>
        </authorList>
    </citation>
    <scope>NUCLEOTIDE SEQUENCE [LARGE SCALE GENOMIC DNA]</scope>
    <source>
        <strain evidence="7 8">ATCC BAA-1512</strain>
    </source>
</reference>
<evidence type="ECO:0000313" key="7">
    <source>
        <dbReference type="EMBL" id="ELZ95915.1"/>
    </source>
</evidence>
<feature type="transmembrane region" description="Helical" evidence="5">
    <location>
        <begin position="41"/>
        <end position="62"/>
    </location>
</feature>
<comment type="similarity">
    <text evidence="1">Belongs to the spermidine/spermine synthase family.</text>
</comment>
<dbReference type="STRING" id="662479.C440_06482"/>
<keyword evidence="8" id="KW-1185">Reference proteome</keyword>
<dbReference type="PROSITE" id="PS51006">
    <property type="entry name" value="PABS_2"/>
    <property type="match status" value="1"/>
</dbReference>
<feature type="transmembrane region" description="Helical" evidence="5">
    <location>
        <begin position="209"/>
        <end position="235"/>
    </location>
</feature>
<feature type="active site" description="Proton acceptor" evidence="4">
    <location>
        <position position="452"/>
    </location>
</feature>
<sequence length="589" mass="65593">MSNTRTDTGTLLALTFVVSFCSFAYEFVYSELLTVMYGGTVTQYVITVGLYFFSLGIGAALSDDLDATDLGGNFFRTEVFLAAVAPAGFLLIVALNSVRIPQSIPSEVIWMTARLPVVVVGFLSGFELPLLTHMVDELEDGEATMPNWLRSTCGQIHEIMVSILGTVWNVKRTDGRRSGLSLVLAMDYVGGLAGAVVYARVLYPGIGLIPTIFVLALLNGIAALVFVAHFGDWAWWPVGGGKRTSRELSIGHVSKTLLVVCLVLTASYAGVVAKHDTADEQLSELYLEQQIENRYPPGAMRATVTSQETTTYQHVIRYNRTWTGTGPNPYFTGRTEQCLRLGSAVQLCESWADSYHQGLVDVPMSLVEPGPKTNVLVVGGGDWIAIDHLREYDVSVDHVDLDGEFMQQAKTDPFFRTWHDDAYEYDRLNTTTADGYHYLQETNETYDLVLLDIPGATDDDLLTLYSAEFYRSVRNHLSDEGVVATWGYSPDSYPQHHKAFVNTVGTAGFTNQLSYWVREDLDSDGQSERVEKFYVFAPGERRPLTGDGETAYVRTHEQYRTVKWHAVPRYRGVRVNSIFHPNYDILVDT</sequence>
<dbReference type="PANTHER" id="PTHR43317">
    <property type="entry name" value="THERMOSPERMINE SYNTHASE ACAULIS5"/>
    <property type="match status" value="1"/>
</dbReference>
<proteinExistence type="inferred from homology"/>
<feature type="transmembrane region" description="Helical" evidence="5">
    <location>
        <begin position="12"/>
        <end position="29"/>
    </location>
</feature>
<dbReference type="Pfam" id="PF01564">
    <property type="entry name" value="Spermine_synth"/>
    <property type="match status" value="1"/>
</dbReference>
<dbReference type="InterPro" id="IPR030374">
    <property type="entry name" value="PABS"/>
</dbReference>
<keyword evidence="3 4" id="KW-0620">Polyamine biosynthesis</keyword>
<keyword evidence="5" id="KW-0472">Membrane</keyword>
<dbReference type="OrthoDB" id="10538at2157"/>
<dbReference type="RefSeq" id="WP_008319418.1">
    <property type="nucleotide sequence ID" value="NZ_AOLN01000010.1"/>
</dbReference>
<protein>
    <submittedName>
        <fullName evidence="7">Spermidine synthase</fullName>
    </submittedName>
</protein>
<dbReference type="PATRIC" id="fig|662479.7.peg.1310"/>
<keyword evidence="2 4" id="KW-0808">Transferase</keyword>
<feature type="transmembrane region" description="Helical" evidence="5">
    <location>
        <begin position="182"/>
        <end position="203"/>
    </location>
</feature>
<keyword evidence="5" id="KW-0812">Transmembrane</keyword>
<dbReference type="InterPro" id="IPR029063">
    <property type="entry name" value="SAM-dependent_MTases_sf"/>
</dbReference>
<dbReference type="CDD" id="cd02440">
    <property type="entry name" value="AdoMet_MTases"/>
    <property type="match status" value="1"/>
</dbReference>
<evidence type="ECO:0000259" key="6">
    <source>
        <dbReference type="PROSITE" id="PS51006"/>
    </source>
</evidence>
<gene>
    <name evidence="7" type="ORF">C440_06482</name>
</gene>
<dbReference type="GO" id="GO:0006596">
    <property type="term" value="P:polyamine biosynthetic process"/>
    <property type="evidence" value="ECO:0007669"/>
    <property type="project" value="UniProtKB-UniRule"/>
</dbReference>
<feature type="transmembrane region" description="Helical" evidence="5">
    <location>
        <begin position="74"/>
        <end position="96"/>
    </location>
</feature>
<evidence type="ECO:0000313" key="8">
    <source>
        <dbReference type="Proteomes" id="UP000011550"/>
    </source>
</evidence>
<dbReference type="GO" id="GO:0016740">
    <property type="term" value="F:transferase activity"/>
    <property type="evidence" value="ECO:0007669"/>
    <property type="project" value="UniProtKB-UniRule"/>
</dbReference>
<dbReference type="AlphaFoldDB" id="M0IGK8"/>
<dbReference type="SUPFAM" id="SSF53335">
    <property type="entry name" value="S-adenosyl-L-methionine-dependent methyltransferases"/>
    <property type="match status" value="1"/>
</dbReference>
<evidence type="ECO:0000256" key="5">
    <source>
        <dbReference type="SAM" id="Phobius"/>
    </source>
</evidence>
<accession>M0IGK8</accession>
<evidence type="ECO:0000256" key="2">
    <source>
        <dbReference type="ARBA" id="ARBA00022679"/>
    </source>
</evidence>
<evidence type="ECO:0000256" key="3">
    <source>
        <dbReference type="ARBA" id="ARBA00023115"/>
    </source>
</evidence>
<name>M0IGK8_9EURY</name>
<evidence type="ECO:0000256" key="1">
    <source>
        <dbReference type="ARBA" id="ARBA00007867"/>
    </source>
</evidence>
<dbReference type="Gene3D" id="3.40.50.150">
    <property type="entry name" value="Vaccinia Virus protein VP39"/>
    <property type="match status" value="1"/>
</dbReference>
<dbReference type="Proteomes" id="UP000011550">
    <property type="component" value="Unassembled WGS sequence"/>
</dbReference>
<feature type="transmembrane region" description="Helical" evidence="5">
    <location>
        <begin position="256"/>
        <end position="273"/>
    </location>
</feature>
<comment type="caution">
    <text evidence="7">The sequence shown here is derived from an EMBL/GenBank/DDBJ whole genome shotgun (WGS) entry which is preliminary data.</text>
</comment>
<dbReference type="PANTHER" id="PTHR43317:SF1">
    <property type="entry name" value="THERMOSPERMINE SYNTHASE ACAULIS5"/>
    <property type="match status" value="1"/>
</dbReference>
<keyword evidence="5" id="KW-1133">Transmembrane helix</keyword>
<feature type="domain" description="PABS" evidence="6">
    <location>
        <begin position="283"/>
        <end position="539"/>
    </location>
</feature>
<dbReference type="EMBL" id="AOLN01000010">
    <property type="protein sequence ID" value="ELZ95915.1"/>
    <property type="molecule type" value="Genomic_DNA"/>
</dbReference>
<evidence type="ECO:0000256" key="4">
    <source>
        <dbReference type="PROSITE-ProRule" id="PRU00354"/>
    </source>
</evidence>